<proteinExistence type="predicted"/>
<dbReference type="Gene3D" id="3.30.70.270">
    <property type="match status" value="1"/>
</dbReference>
<gene>
    <name evidence="2" type="ORF">QTP70_001668</name>
</gene>
<evidence type="ECO:0000313" key="2">
    <source>
        <dbReference type="EMBL" id="KAK3545154.1"/>
    </source>
</evidence>
<evidence type="ECO:0008006" key="4">
    <source>
        <dbReference type="Google" id="ProtNLM"/>
    </source>
</evidence>
<reference evidence="2" key="1">
    <citation type="submission" date="2023-06" db="EMBL/GenBank/DDBJ databases">
        <title>Male Hemibagrus guttatus genome.</title>
        <authorList>
            <person name="Bian C."/>
        </authorList>
    </citation>
    <scope>NUCLEOTIDE SEQUENCE</scope>
    <source>
        <strain evidence="2">Male_cb2023</strain>
        <tissue evidence="2">Muscle</tissue>
    </source>
</reference>
<dbReference type="PANTHER" id="PTHR33064">
    <property type="entry name" value="POL PROTEIN"/>
    <property type="match status" value="1"/>
</dbReference>
<dbReference type="InterPro" id="IPR043502">
    <property type="entry name" value="DNA/RNA_pol_sf"/>
</dbReference>
<organism evidence="2 3">
    <name type="scientific">Hemibagrus guttatus</name>
    <dbReference type="NCBI Taxonomy" id="175788"/>
    <lineage>
        <taxon>Eukaryota</taxon>
        <taxon>Metazoa</taxon>
        <taxon>Chordata</taxon>
        <taxon>Craniata</taxon>
        <taxon>Vertebrata</taxon>
        <taxon>Euteleostomi</taxon>
        <taxon>Actinopterygii</taxon>
        <taxon>Neopterygii</taxon>
        <taxon>Teleostei</taxon>
        <taxon>Ostariophysi</taxon>
        <taxon>Siluriformes</taxon>
        <taxon>Bagridae</taxon>
        <taxon>Hemibagrus</taxon>
    </lineage>
</organism>
<dbReference type="InterPro" id="IPR043128">
    <property type="entry name" value="Rev_trsase/Diguanyl_cyclase"/>
</dbReference>
<dbReference type="EMBL" id="JAUCMX010000005">
    <property type="protein sequence ID" value="KAK3545154.1"/>
    <property type="molecule type" value="Genomic_DNA"/>
</dbReference>
<dbReference type="AlphaFoldDB" id="A0AAE0R7X3"/>
<name>A0AAE0R7X3_9TELE</name>
<keyword evidence="1" id="KW-0812">Transmembrane</keyword>
<feature type="transmembrane region" description="Helical" evidence="1">
    <location>
        <begin position="7"/>
        <end position="26"/>
    </location>
</feature>
<sequence>MSRLRNANFIETLSTFLGCVIFQMMVEMDTSKLRTVMDWPEPTTVKKLQQFLGFANFYRQFIRNYSSVASPLTSPTSQLCIDPAQRTERPSHCTIIGTL</sequence>
<keyword evidence="3" id="KW-1185">Reference proteome</keyword>
<dbReference type="InterPro" id="IPR051320">
    <property type="entry name" value="Viral_Replic_Matur_Polypro"/>
</dbReference>
<keyword evidence="1" id="KW-1133">Transmembrane helix</keyword>
<comment type="caution">
    <text evidence="2">The sequence shown here is derived from an EMBL/GenBank/DDBJ whole genome shotgun (WGS) entry which is preliminary data.</text>
</comment>
<keyword evidence="1" id="KW-0472">Membrane</keyword>
<dbReference type="SUPFAM" id="SSF56672">
    <property type="entry name" value="DNA/RNA polymerases"/>
    <property type="match status" value="1"/>
</dbReference>
<evidence type="ECO:0000313" key="3">
    <source>
        <dbReference type="Proteomes" id="UP001274896"/>
    </source>
</evidence>
<evidence type="ECO:0000256" key="1">
    <source>
        <dbReference type="SAM" id="Phobius"/>
    </source>
</evidence>
<dbReference type="Proteomes" id="UP001274896">
    <property type="component" value="Unassembled WGS sequence"/>
</dbReference>
<dbReference type="PANTHER" id="PTHR33064:SF37">
    <property type="entry name" value="RIBONUCLEASE H"/>
    <property type="match status" value="1"/>
</dbReference>
<accession>A0AAE0R7X3</accession>
<protein>
    <recommendedName>
        <fullName evidence="4">Reverse transcriptase</fullName>
    </recommendedName>
</protein>